<dbReference type="AlphaFoldDB" id="D9WN73"/>
<keyword evidence="3" id="KW-1185">Reference proteome</keyword>
<feature type="transmembrane region" description="Helical" evidence="1">
    <location>
        <begin position="123"/>
        <end position="140"/>
    </location>
</feature>
<accession>D9WN73</accession>
<feature type="transmembrane region" description="Helical" evidence="1">
    <location>
        <begin position="64"/>
        <end position="84"/>
    </location>
</feature>
<organism evidence="2 3">
    <name type="scientific">Streptomyces himastatinicus ATCC 53653</name>
    <dbReference type="NCBI Taxonomy" id="457427"/>
    <lineage>
        <taxon>Bacteria</taxon>
        <taxon>Bacillati</taxon>
        <taxon>Actinomycetota</taxon>
        <taxon>Actinomycetes</taxon>
        <taxon>Kitasatosporales</taxon>
        <taxon>Streptomycetaceae</taxon>
        <taxon>Streptomyces</taxon>
        <taxon>Streptomyces violaceusniger group</taxon>
    </lineage>
</organism>
<dbReference type="STRING" id="457427.SSOG_03484"/>
<protein>
    <submittedName>
        <fullName evidence="2">Uncharacterized protein</fullName>
    </submittedName>
</protein>
<dbReference type="EMBL" id="GG657754">
    <property type="protein sequence ID" value="EFL23770.1"/>
    <property type="molecule type" value="Genomic_DNA"/>
</dbReference>
<feature type="transmembrane region" description="Helical" evidence="1">
    <location>
        <begin position="29"/>
        <end position="52"/>
    </location>
</feature>
<evidence type="ECO:0000256" key="1">
    <source>
        <dbReference type="SAM" id="Phobius"/>
    </source>
</evidence>
<sequence>MRWRGGGPAMNDSVSPPAHRRLRPRLPAVPLHPAASWVVPVVLGVLTGGYAMFIAHNQGSTLPFAALLGVVAAVVVGAVCYLIGQVQGRLLPEVRAGLYGALLGCVIGFLYCLSGAAVGRATGVGLGVALSMAAVSFYIIHARSD</sequence>
<evidence type="ECO:0000313" key="2">
    <source>
        <dbReference type="EMBL" id="EFL23770.1"/>
    </source>
</evidence>
<dbReference type="HOGENOM" id="CLU_118133_1_0_11"/>
<keyword evidence="1" id="KW-0812">Transmembrane</keyword>
<proteinExistence type="predicted"/>
<keyword evidence="1" id="KW-0472">Membrane</keyword>
<dbReference type="Proteomes" id="UP000003963">
    <property type="component" value="Unassembled WGS sequence"/>
</dbReference>
<reference evidence="2 3" key="1">
    <citation type="submission" date="2009-02" db="EMBL/GenBank/DDBJ databases">
        <title>Annotation of Streptomyces hygroscopicus strain ATCC 53653.</title>
        <authorList>
            <consortium name="The Broad Institute Genome Sequencing Platform"/>
            <consortium name="Broad Institute Microbial Sequencing Center"/>
            <person name="Fischbach M."/>
            <person name="Godfrey P."/>
            <person name="Ward D."/>
            <person name="Young S."/>
            <person name="Zeng Q."/>
            <person name="Koehrsen M."/>
            <person name="Alvarado L."/>
            <person name="Berlin A.M."/>
            <person name="Bochicchio J."/>
            <person name="Borenstein D."/>
            <person name="Chapman S.B."/>
            <person name="Chen Z."/>
            <person name="Engels R."/>
            <person name="Freedman E."/>
            <person name="Gellesch M."/>
            <person name="Goldberg J."/>
            <person name="Griggs A."/>
            <person name="Gujja S."/>
            <person name="Heilman E.R."/>
            <person name="Heiman D.I."/>
            <person name="Hepburn T.A."/>
            <person name="Howarth C."/>
            <person name="Jen D."/>
            <person name="Larson L."/>
            <person name="Lewis B."/>
            <person name="Mehta T."/>
            <person name="Park D."/>
            <person name="Pearson M."/>
            <person name="Richards J."/>
            <person name="Roberts A."/>
            <person name="Saif S."/>
            <person name="Shea T.D."/>
            <person name="Shenoy N."/>
            <person name="Sisk P."/>
            <person name="Stolte C."/>
            <person name="Sykes S.N."/>
            <person name="Thomson T."/>
            <person name="Walk T."/>
            <person name="White J."/>
            <person name="Yandava C."/>
            <person name="Straight P."/>
            <person name="Clardy J."/>
            <person name="Hung D."/>
            <person name="Kolter R."/>
            <person name="Mekalanos J."/>
            <person name="Walker S."/>
            <person name="Walsh C.T."/>
            <person name="Wieland-Brown L.C."/>
            <person name="Haas B."/>
            <person name="Nusbaum C."/>
            <person name="Birren B."/>
        </authorList>
    </citation>
    <scope>NUCLEOTIDE SEQUENCE [LARGE SCALE GENOMIC DNA]</scope>
    <source>
        <strain evidence="2 3">ATCC 53653</strain>
    </source>
</reference>
<feature type="transmembrane region" description="Helical" evidence="1">
    <location>
        <begin position="96"/>
        <end position="117"/>
    </location>
</feature>
<evidence type="ECO:0000313" key="3">
    <source>
        <dbReference type="Proteomes" id="UP000003963"/>
    </source>
</evidence>
<gene>
    <name evidence="2" type="ORF">SSOG_03484</name>
</gene>
<name>D9WN73_9ACTN</name>
<keyword evidence="1" id="KW-1133">Transmembrane helix</keyword>